<dbReference type="SUPFAM" id="SSF54928">
    <property type="entry name" value="RNA-binding domain, RBD"/>
    <property type="match status" value="1"/>
</dbReference>
<dbReference type="InterPro" id="IPR051229">
    <property type="entry name" value="ALYREF_mRNA_export"/>
</dbReference>
<dbReference type="GO" id="GO:0003729">
    <property type="term" value="F:mRNA binding"/>
    <property type="evidence" value="ECO:0007669"/>
    <property type="project" value="TreeGrafter"/>
</dbReference>
<evidence type="ECO:0000256" key="2">
    <source>
        <dbReference type="PROSITE-ProRule" id="PRU00176"/>
    </source>
</evidence>
<dbReference type="InterPro" id="IPR012677">
    <property type="entry name" value="Nucleotide-bd_a/b_plait_sf"/>
</dbReference>
<evidence type="ECO:0000259" key="4">
    <source>
        <dbReference type="PROSITE" id="PS50102"/>
    </source>
</evidence>
<dbReference type="GO" id="GO:0006406">
    <property type="term" value="P:mRNA export from nucleus"/>
    <property type="evidence" value="ECO:0007669"/>
    <property type="project" value="TreeGrafter"/>
</dbReference>
<accession>A0A2J7ZQD2</accession>
<evidence type="ECO:0000256" key="1">
    <source>
        <dbReference type="ARBA" id="ARBA00022884"/>
    </source>
</evidence>
<name>A0A2J7ZQD2_9CHLO</name>
<protein>
    <submittedName>
        <fullName evidence="5">RNA and export factor-binding protein 2</fullName>
    </submittedName>
</protein>
<comment type="caution">
    <text evidence="5">The sequence shown here is derived from an EMBL/GenBank/DDBJ whole genome shotgun (WGS) entry which is preliminary data.</text>
</comment>
<dbReference type="AlphaFoldDB" id="A0A2J7ZQD2"/>
<feature type="compositionally biased region" description="Low complexity" evidence="3">
    <location>
        <begin position="100"/>
        <end position="110"/>
    </location>
</feature>
<dbReference type="OrthoDB" id="1049195at2759"/>
<feature type="compositionally biased region" description="Low complexity" evidence="3">
    <location>
        <begin position="71"/>
        <end position="81"/>
    </location>
</feature>
<dbReference type="Pfam" id="PF00076">
    <property type="entry name" value="RRM_1"/>
    <property type="match status" value="1"/>
</dbReference>
<dbReference type="Gene3D" id="3.30.70.330">
    <property type="match status" value="1"/>
</dbReference>
<feature type="non-terminal residue" evidence="5">
    <location>
        <position position="250"/>
    </location>
</feature>
<feature type="domain" description="RRM" evidence="4">
    <location>
        <begin position="137"/>
        <end position="197"/>
    </location>
</feature>
<dbReference type="Proteomes" id="UP000236333">
    <property type="component" value="Unassembled WGS sequence"/>
</dbReference>
<dbReference type="PROSITE" id="PS50102">
    <property type="entry name" value="RRM"/>
    <property type="match status" value="1"/>
</dbReference>
<reference evidence="5 6" key="1">
    <citation type="journal article" date="2017" name="Mol. Biol. Evol.">
        <title>The 4-celled Tetrabaena socialis nuclear genome reveals the essential components for genetic control of cell number at the origin of multicellularity in the volvocine lineage.</title>
        <authorList>
            <person name="Featherston J."/>
            <person name="Arakaki Y."/>
            <person name="Hanschen E.R."/>
            <person name="Ferris P.J."/>
            <person name="Michod R.E."/>
            <person name="Olson B.J.S.C."/>
            <person name="Nozaki H."/>
            <person name="Durand P.M."/>
        </authorList>
    </citation>
    <scope>NUCLEOTIDE SEQUENCE [LARGE SCALE GENOMIC DNA]</scope>
    <source>
        <strain evidence="5 6">NIES-571</strain>
    </source>
</reference>
<evidence type="ECO:0000256" key="3">
    <source>
        <dbReference type="SAM" id="MobiDB-lite"/>
    </source>
</evidence>
<keyword evidence="6" id="KW-1185">Reference proteome</keyword>
<sequence length="250" mass="26886">MADKLTMSLDALIAQATRKPKDRKPAPKAEGAAPPSGPRKGLAKNRPDNAAKGSAQQQPKQPPQQPREQRQPQGGQRVRGGAANLGVRGGQVLKRNVIEPQRQPYQQRQPAPEHNKWEHDLYADDDYNQRRRAPVSQELFSTCGTVRSHGVNFDSTGRSLGTGWVTFETRAEALKAKKEYNGVKLDNQAMDIYFSDELGATTIKRLASGISVQKPGVGGPIGGSRAAPVGGGSGGQRLAVAAFRETTAMS</sequence>
<evidence type="ECO:0000313" key="5">
    <source>
        <dbReference type="EMBL" id="PNH02466.1"/>
    </source>
</evidence>
<proteinExistence type="predicted"/>
<dbReference type="InterPro" id="IPR035979">
    <property type="entry name" value="RBD_domain_sf"/>
</dbReference>
<dbReference type="EMBL" id="PGGS01000650">
    <property type="protein sequence ID" value="PNH02466.1"/>
    <property type="molecule type" value="Genomic_DNA"/>
</dbReference>
<dbReference type="PANTHER" id="PTHR19965">
    <property type="entry name" value="RNA AND EXPORT FACTOR BINDING PROTEIN"/>
    <property type="match status" value="1"/>
</dbReference>
<evidence type="ECO:0000313" key="6">
    <source>
        <dbReference type="Proteomes" id="UP000236333"/>
    </source>
</evidence>
<gene>
    <name evidence="5" type="ORF">TSOC_011561</name>
</gene>
<dbReference type="PANTHER" id="PTHR19965:SF35">
    <property type="entry name" value="RNA ANNEALING PROTEIN YRA1"/>
    <property type="match status" value="1"/>
</dbReference>
<feature type="region of interest" description="Disordered" evidence="3">
    <location>
        <begin position="1"/>
        <end position="116"/>
    </location>
</feature>
<keyword evidence="1 2" id="KW-0694">RNA-binding</keyword>
<dbReference type="InterPro" id="IPR000504">
    <property type="entry name" value="RRM_dom"/>
</dbReference>
<organism evidence="5 6">
    <name type="scientific">Tetrabaena socialis</name>
    <dbReference type="NCBI Taxonomy" id="47790"/>
    <lineage>
        <taxon>Eukaryota</taxon>
        <taxon>Viridiplantae</taxon>
        <taxon>Chlorophyta</taxon>
        <taxon>core chlorophytes</taxon>
        <taxon>Chlorophyceae</taxon>
        <taxon>CS clade</taxon>
        <taxon>Chlamydomonadales</taxon>
        <taxon>Tetrabaenaceae</taxon>
        <taxon>Tetrabaena</taxon>
    </lineage>
</organism>
<dbReference type="GO" id="GO:0005634">
    <property type="term" value="C:nucleus"/>
    <property type="evidence" value="ECO:0007669"/>
    <property type="project" value="TreeGrafter"/>
</dbReference>